<proteinExistence type="predicted"/>
<sequence length="64" mass="7798">MYYVLVQIFRNNLATSKQRENDNRNQYYVQVLVQIFVMIELRPNRVHDNRNQYVTSKTIFATNE</sequence>
<organism evidence="1 2">
    <name type="scientific">Dermatophagoides farinae</name>
    <name type="common">American house dust mite</name>
    <dbReference type="NCBI Taxonomy" id="6954"/>
    <lineage>
        <taxon>Eukaryota</taxon>
        <taxon>Metazoa</taxon>
        <taxon>Ecdysozoa</taxon>
        <taxon>Arthropoda</taxon>
        <taxon>Chelicerata</taxon>
        <taxon>Arachnida</taxon>
        <taxon>Acari</taxon>
        <taxon>Acariformes</taxon>
        <taxon>Sarcoptiformes</taxon>
        <taxon>Astigmata</taxon>
        <taxon>Psoroptidia</taxon>
        <taxon>Analgoidea</taxon>
        <taxon>Pyroglyphidae</taxon>
        <taxon>Dermatophagoidinae</taxon>
        <taxon>Dermatophagoides</taxon>
    </lineage>
</organism>
<dbReference type="Proteomes" id="UP000790347">
    <property type="component" value="Unassembled WGS sequence"/>
</dbReference>
<dbReference type="EMBL" id="ASGP02000002">
    <property type="protein sequence ID" value="KAH9521497.1"/>
    <property type="molecule type" value="Genomic_DNA"/>
</dbReference>
<keyword evidence="2" id="KW-1185">Reference proteome</keyword>
<dbReference type="AlphaFoldDB" id="A0A922I2W3"/>
<protein>
    <submittedName>
        <fullName evidence="1">Uncharacterized protein</fullName>
    </submittedName>
</protein>
<comment type="caution">
    <text evidence="1">The sequence shown here is derived from an EMBL/GenBank/DDBJ whole genome shotgun (WGS) entry which is preliminary data.</text>
</comment>
<gene>
    <name evidence="1" type="ORF">DERF_005150</name>
</gene>
<evidence type="ECO:0000313" key="1">
    <source>
        <dbReference type="EMBL" id="KAH9521497.1"/>
    </source>
</evidence>
<evidence type="ECO:0000313" key="2">
    <source>
        <dbReference type="Proteomes" id="UP000790347"/>
    </source>
</evidence>
<name>A0A922I2W3_DERFA</name>
<reference evidence="1" key="2">
    <citation type="journal article" date="2022" name="Res Sq">
        <title>Comparative Genomics Reveals Insights into the Divergent Evolution of Astigmatic Mites and Household Pest Adaptations.</title>
        <authorList>
            <person name="Xiong Q."/>
            <person name="Wan A.T.-Y."/>
            <person name="Liu X.-Y."/>
            <person name="Fung C.S.-H."/>
            <person name="Xiao X."/>
            <person name="Malainual N."/>
            <person name="Hou J."/>
            <person name="Wang L."/>
            <person name="Wang M."/>
            <person name="Yang K."/>
            <person name="Cui Y."/>
            <person name="Leung E."/>
            <person name="Nong W."/>
            <person name="Shin S.-K."/>
            <person name="Au S."/>
            <person name="Jeong K.Y."/>
            <person name="Chew F.T."/>
            <person name="Hui J."/>
            <person name="Leung T.F."/>
            <person name="Tungtrongchitr A."/>
            <person name="Zhong N."/>
            <person name="Liu Z."/>
            <person name="Tsui S."/>
        </authorList>
    </citation>
    <scope>NUCLEOTIDE SEQUENCE</scope>
    <source>
        <strain evidence="1">Derf</strain>
        <tissue evidence="1">Whole organism</tissue>
    </source>
</reference>
<accession>A0A922I2W3</accession>
<reference evidence="1" key="1">
    <citation type="submission" date="2013-05" db="EMBL/GenBank/DDBJ databases">
        <authorList>
            <person name="Yim A.K.Y."/>
            <person name="Chan T.F."/>
            <person name="Ji K.M."/>
            <person name="Liu X.Y."/>
            <person name="Zhou J.W."/>
            <person name="Li R.Q."/>
            <person name="Yang K.Y."/>
            <person name="Li J."/>
            <person name="Li M."/>
            <person name="Law P.T.W."/>
            <person name="Wu Y.L."/>
            <person name="Cai Z.L."/>
            <person name="Qin H."/>
            <person name="Bao Y."/>
            <person name="Leung R.K.K."/>
            <person name="Ng P.K.S."/>
            <person name="Zou J."/>
            <person name="Zhong X.J."/>
            <person name="Ran P.X."/>
            <person name="Zhong N.S."/>
            <person name="Liu Z.G."/>
            <person name="Tsui S.K.W."/>
        </authorList>
    </citation>
    <scope>NUCLEOTIDE SEQUENCE</scope>
    <source>
        <strain evidence="1">Derf</strain>
        <tissue evidence="1">Whole organism</tissue>
    </source>
</reference>